<keyword evidence="9" id="KW-1185">Reference proteome</keyword>
<dbReference type="FunFam" id="1.20.140.10:FF:000001">
    <property type="entry name" value="Acyl-CoA dehydrogenase"/>
    <property type="match status" value="1"/>
</dbReference>
<evidence type="ECO:0000256" key="1">
    <source>
        <dbReference type="ARBA" id="ARBA00001974"/>
    </source>
</evidence>
<dbReference type="SUPFAM" id="SSF47203">
    <property type="entry name" value="Acyl-CoA dehydrogenase C-terminal domain-like"/>
    <property type="match status" value="1"/>
</dbReference>
<dbReference type="InterPro" id="IPR009075">
    <property type="entry name" value="AcylCo_DH/oxidase_C"/>
</dbReference>
<evidence type="ECO:0000256" key="5">
    <source>
        <dbReference type="ARBA" id="ARBA00023002"/>
    </source>
</evidence>
<dbReference type="GO" id="GO:0016627">
    <property type="term" value="F:oxidoreductase activity, acting on the CH-CH group of donors"/>
    <property type="evidence" value="ECO:0007669"/>
    <property type="project" value="InterPro"/>
</dbReference>
<protein>
    <recommendedName>
        <fullName evidence="7">Acyl-CoA dehydrogenase/oxidase C-terminal domain-containing protein</fullName>
    </recommendedName>
</protein>
<name>G0NNV2_CAEBE</name>
<dbReference type="Gene3D" id="1.20.140.10">
    <property type="entry name" value="Butyryl-CoA Dehydrogenase, subunit A, domain 3"/>
    <property type="match status" value="1"/>
</dbReference>
<dbReference type="InParanoid" id="G0NNV2"/>
<comment type="catalytic activity">
    <reaction evidence="6">
        <text>(2S)-2-methylbutanoyl-CoA + oxidized [electron-transfer flavoprotein] + H(+) = (2E)-2-methylbut-2-enoyl-CoA + reduced [electron-transfer flavoprotein]</text>
        <dbReference type="Rhea" id="RHEA:48256"/>
        <dbReference type="Rhea" id="RHEA-COMP:10685"/>
        <dbReference type="Rhea" id="RHEA-COMP:10686"/>
        <dbReference type="ChEBI" id="CHEBI:15378"/>
        <dbReference type="ChEBI" id="CHEBI:57337"/>
        <dbReference type="ChEBI" id="CHEBI:57692"/>
        <dbReference type="ChEBI" id="CHEBI:58307"/>
        <dbReference type="ChEBI" id="CHEBI:88166"/>
    </reaction>
    <physiologicalReaction direction="left-to-right" evidence="6">
        <dbReference type="Rhea" id="RHEA:48257"/>
    </physiologicalReaction>
</comment>
<dbReference type="InterPro" id="IPR046373">
    <property type="entry name" value="Acyl-CoA_Oxase/DH_mid-dom_sf"/>
</dbReference>
<keyword evidence="4" id="KW-0274">FAD</keyword>
<dbReference type="AlphaFoldDB" id="G0NNV2"/>
<keyword evidence="5" id="KW-0560">Oxidoreductase</keyword>
<dbReference type="HOGENOM" id="CLU_018204_6_0_1"/>
<accession>G0NNV2</accession>
<dbReference type="InterPro" id="IPR036250">
    <property type="entry name" value="AcylCo_DH-like_C"/>
</dbReference>
<dbReference type="Proteomes" id="UP000008068">
    <property type="component" value="Unassembled WGS sequence"/>
</dbReference>
<evidence type="ECO:0000256" key="3">
    <source>
        <dbReference type="ARBA" id="ARBA00022630"/>
    </source>
</evidence>
<dbReference type="OMA" id="FHATENC"/>
<reference evidence="9" key="1">
    <citation type="submission" date="2011-07" db="EMBL/GenBank/DDBJ databases">
        <authorList>
            <consortium name="Caenorhabditis brenneri Sequencing and Analysis Consortium"/>
            <person name="Wilson R.K."/>
        </authorList>
    </citation>
    <scope>NUCLEOTIDE SEQUENCE [LARGE SCALE GENOMIC DNA]</scope>
    <source>
        <strain evidence="9">PB2801</strain>
    </source>
</reference>
<gene>
    <name evidence="8" type="ORF">CAEBREN_10919</name>
</gene>
<evidence type="ECO:0000313" key="9">
    <source>
        <dbReference type="Proteomes" id="UP000008068"/>
    </source>
</evidence>
<dbReference type="STRING" id="135651.G0NNV2"/>
<dbReference type="GO" id="GO:0005739">
    <property type="term" value="C:mitochondrion"/>
    <property type="evidence" value="ECO:0007669"/>
    <property type="project" value="TreeGrafter"/>
</dbReference>
<dbReference type="OrthoDB" id="10254877at2759"/>
<keyword evidence="3" id="KW-0285">Flavoprotein</keyword>
<dbReference type="Gene3D" id="2.40.110.10">
    <property type="entry name" value="Butyryl-CoA Dehydrogenase, subunit A, domain 2"/>
    <property type="match status" value="1"/>
</dbReference>
<evidence type="ECO:0000259" key="7">
    <source>
        <dbReference type="Pfam" id="PF00441"/>
    </source>
</evidence>
<proteinExistence type="inferred from homology"/>
<dbReference type="SUPFAM" id="SSF56645">
    <property type="entry name" value="Acyl-CoA dehydrogenase NM domain-like"/>
    <property type="match status" value="1"/>
</dbReference>
<comment type="similarity">
    <text evidence="2">Belongs to the acyl-CoA dehydrogenase family.</text>
</comment>
<evidence type="ECO:0000256" key="4">
    <source>
        <dbReference type="ARBA" id="ARBA00022827"/>
    </source>
</evidence>
<dbReference type="InterPro" id="IPR052547">
    <property type="entry name" value="Mito_Isobutyryl-CoADH"/>
</dbReference>
<sequence length="203" mass="22900">MIPKDTEGFSFGKKEDKLGWNSQPTRILTFEDVKVPVKNQIGKDGFGFKIAMEGLNGGRVNIASCSLGAAQRSLDLAIEHLKYRKQFGKALSEFQYNQFKLAELATKLITSRLMVRAAAEQLENNDPETVAMCAMAKLHATDNCFKVVNGALQMFGGYGFLKDYPIQPYLRDIRVHQILEGTNEMMRLLIGRDLLTKEIFWKS</sequence>
<evidence type="ECO:0000313" key="8">
    <source>
        <dbReference type="EMBL" id="EGT34924.1"/>
    </source>
</evidence>
<dbReference type="PANTHER" id="PTHR43831">
    <property type="entry name" value="ISOBUTYRYL-COA DEHYDROGENASE"/>
    <property type="match status" value="1"/>
</dbReference>
<dbReference type="Pfam" id="PF00441">
    <property type="entry name" value="Acyl-CoA_dh_1"/>
    <property type="match status" value="1"/>
</dbReference>
<dbReference type="InterPro" id="IPR009100">
    <property type="entry name" value="AcylCoA_DH/oxidase_NM_dom_sf"/>
</dbReference>
<dbReference type="eggNOG" id="KOG0140">
    <property type="taxonomic scope" value="Eukaryota"/>
</dbReference>
<comment type="cofactor">
    <cofactor evidence="1">
        <name>FAD</name>
        <dbReference type="ChEBI" id="CHEBI:57692"/>
    </cofactor>
</comment>
<feature type="domain" description="Acyl-CoA dehydrogenase/oxidase C-terminal" evidence="7">
    <location>
        <begin position="47"/>
        <end position="194"/>
    </location>
</feature>
<evidence type="ECO:0000256" key="6">
    <source>
        <dbReference type="ARBA" id="ARBA00049552"/>
    </source>
</evidence>
<dbReference type="EMBL" id="GL379916">
    <property type="protein sequence ID" value="EGT34924.1"/>
    <property type="molecule type" value="Genomic_DNA"/>
</dbReference>
<dbReference type="PANTHER" id="PTHR43831:SF1">
    <property type="entry name" value="ISOBUTYRYL-COA DEHYDROGENASE, MITOCHONDRIAL"/>
    <property type="match status" value="1"/>
</dbReference>
<organism evidence="9">
    <name type="scientific">Caenorhabditis brenneri</name>
    <name type="common">Nematode worm</name>
    <dbReference type="NCBI Taxonomy" id="135651"/>
    <lineage>
        <taxon>Eukaryota</taxon>
        <taxon>Metazoa</taxon>
        <taxon>Ecdysozoa</taxon>
        <taxon>Nematoda</taxon>
        <taxon>Chromadorea</taxon>
        <taxon>Rhabditida</taxon>
        <taxon>Rhabditina</taxon>
        <taxon>Rhabditomorpha</taxon>
        <taxon>Rhabditoidea</taxon>
        <taxon>Rhabditidae</taxon>
        <taxon>Peloderinae</taxon>
        <taxon>Caenorhabditis</taxon>
    </lineage>
</organism>
<evidence type="ECO:0000256" key="2">
    <source>
        <dbReference type="ARBA" id="ARBA00009347"/>
    </source>
</evidence>